<evidence type="ECO:0000313" key="1">
    <source>
        <dbReference type="EMBL" id="MED6260214.1"/>
    </source>
</evidence>
<dbReference type="Proteomes" id="UP001345963">
    <property type="component" value="Unassembled WGS sequence"/>
</dbReference>
<sequence length="134" mass="14883">MPNGGHMSADDFITALFIAPGNYLVFGFRAGSNTTGRFCQTFYALFYSVINDTGNALRQIDKHGRVGDGFGKDRDGRGSGRKGSKVLAWFIQVTDWIRTEIRLCLNKGWLSSQQLCSARLGHTGPHTFSITRYL</sequence>
<keyword evidence="2" id="KW-1185">Reference proteome</keyword>
<dbReference type="EMBL" id="JAHUTI010088707">
    <property type="protein sequence ID" value="MED6260214.1"/>
    <property type="molecule type" value="Genomic_DNA"/>
</dbReference>
<name>A0ABU7CF59_9TELE</name>
<organism evidence="1 2">
    <name type="scientific">Ataeniobius toweri</name>
    <dbReference type="NCBI Taxonomy" id="208326"/>
    <lineage>
        <taxon>Eukaryota</taxon>
        <taxon>Metazoa</taxon>
        <taxon>Chordata</taxon>
        <taxon>Craniata</taxon>
        <taxon>Vertebrata</taxon>
        <taxon>Euteleostomi</taxon>
        <taxon>Actinopterygii</taxon>
        <taxon>Neopterygii</taxon>
        <taxon>Teleostei</taxon>
        <taxon>Neoteleostei</taxon>
        <taxon>Acanthomorphata</taxon>
        <taxon>Ovalentaria</taxon>
        <taxon>Atherinomorphae</taxon>
        <taxon>Cyprinodontiformes</taxon>
        <taxon>Goodeidae</taxon>
        <taxon>Ataeniobius</taxon>
    </lineage>
</organism>
<proteinExistence type="predicted"/>
<accession>A0ABU7CF59</accession>
<gene>
    <name evidence="1" type="ORF">ATANTOWER_008050</name>
</gene>
<protein>
    <submittedName>
        <fullName evidence="1">Uncharacterized protein</fullName>
    </submittedName>
</protein>
<reference evidence="1 2" key="1">
    <citation type="submission" date="2021-07" db="EMBL/GenBank/DDBJ databases">
        <authorList>
            <person name="Palmer J.M."/>
        </authorList>
    </citation>
    <scope>NUCLEOTIDE SEQUENCE [LARGE SCALE GENOMIC DNA]</scope>
    <source>
        <strain evidence="1 2">AT_MEX2019</strain>
        <tissue evidence="1">Muscle</tissue>
    </source>
</reference>
<comment type="caution">
    <text evidence="1">The sequence shown here is derived from an EMBL/GenBank/DDBJ whole genome shotgun (WGS) entry which is preliminary data.</text>
</comment>
<evidence type="ECO:0000313" key="2">
    <source>
        <dbReference type="Proteomes" id="UP001345963"/>
    </source>
</evidence>